<evidence type="ECO:0000256" key="2">
    <source>
        <dbReference type="ARBA" id="ARBA00022723"/>
    </source>
</evidence>
<evidence type="ECO:0000256" key="4">
    <source>
        <dbReference type="ARBA" id="ARBA00022833"/>
    </source>
</evidence>
<dbReference type="OrthoDB" id="534666at2759"/>
<keyword evidence="1 6" id="KW-0645">Protease</keyword>
<dbReference type="Pfam" id="PF01432">
    <property type="entry name" value="Peptidase_M3"/>
    <property type="match status" value="1"/>
</dbReference>
<feature type="domain" description="Peptidase M3A/M3B catalytic" evidence="7">
    <location>
        <begin position="3"/>
        <end position="102"/>
    </location>
</feature>
<dbReference type="GO" id="GO:0005758">
    <property type="term" value="C:mitochondrial intermembrane space"/>
    <property type="evidence" value="ECO:0007669"/>
    <property type="project" value="TreeGrafter"/>
</dbReference>
<comment type="cofactor">
    <cofactor evidence="6">
        <name>Zn(2+)</name>
        <dbReference type="ChEBI" id="CHEBI:29105"/>
    </cofactor>
    <text evidence="6">Binds 1 zinc ion.</text>
</comment>
<evidence type="ECO:0000256" key="3">
    <source>
        <dbReference type="ARBA" id="ARBA00022801"/>
    </source>
</evidence>
<gene>
    <name evidence="8" type="ORF">BpHYR1_028937</name>
</gene>
<dbReference type="GO" id="GO:0004222">
    <property type="term" value="F:metalloendopeptidase activity"/>
    <property type="evidence" value="ECO:0007669"/>
    <property type="project" value="InterPro"/>
</dbReference>
<keyword evidence="4 6" id="KW-0862">Zinc</keyword>
<evidence type="ECO:0000313" key="8">
    <source>
        <dbReference type="EMBL" id="RMZ95018.1"/>
    </source>
</evidence>
<dbReference type="SUPFAM" id="SSF55486">
    <property type="entry name" value="Metalloproteases ('zincins'), catalytic domain"/>
    <property type="match status" value="1"/>
</dbReference>
<keyword evidence="9" id="KW-1185">Reference proteome</keyword>
<dbReference type="InterPro" id="IPR001567">
    <property type="entry name" value="Pept_M3A_M3B_dom"/>
</dbReference>
<evidence type="ECO:0000259" key="7">
    <source>
        <dbReference type="Pfam" id="PF01432"/>
    </source>
</evidence>
<accession>A0A3M7P7H4</accession>
<dbReference type="PANTHER" id="PTHR11804:SF84">
    <property type="entry name" value="SACCHAROLYSIN"/>
    <property type="match status" value="1"/>
</dbReference>
<sequence>DAPKYHQELKLYKVTDSITGQVVGYFYTDLHPRDGKYGHAAVFGLREGTKLGNQIPVCIMVCNFTKPTADQPSLLTHDEVETFFHEFGHVMHQICTKANFYKFA</sequence>
<keyword evidence="3 6" id="KW-0378">Hydrolase</keyword>
<evidence type="ECO:0000256" key="1">
    <source>
        <dbReference type="ARBA" id="ARBA00022670"/>
    </source>
</evidence>
<dbReference type="InterPro" id="IPR045090">
    <property type="entry name" value="Pept_M3A_M3B"/>
</dbReference>
<keyword evidence="2 6" id="KW-0479">Metal-binding</keyword>
<evidence type="ECO:0000256" key="5">
    <source>
        <dbReference type="ARBA" id="ARBA00023049"/>
    </source>
</evidence>
<comment type="caution">
    <text evidence="8">The sequence shown here is derived from an EMBL/GenBank/DDBJ whole genome shotgun (WGS) entry which is preliminary data.</text>
</comment>
<dbReference type="GO" id="GO:0006518">
    <property type="term" value="P:peptide metabolic process"/>
    <property type="evidence" value="ECO:0007669"/>
    <property type="project" value="TreeGrafter"/>
</dbReference>
<dbReference type="GO" id="GO:0006508">
    <property type="term" value="P:proteolysis"/>
    <property type="evidence" value="ECO:0007669"/>
    <property type="project" value="UniProtKB-KW"/>
</dbReference>
<organism evidence="8 9">
    <name type="scientific">Brachionus plicatilis</name>
    <name type="common">Marine rotifer</name>
    <name type="synonym">Brachionus muelleri</name>
    <dbReference type="NCBI Taxonomy" id="10195"/>
    <lineage>
        <taxon>Eukaryota</taxon>
        <taxon>Metazoa</taxon>
        <taxon>Spiralia</taxon>
        <taxon>Gnathifera</taxon>
        <taxon>Rotifera</taxon>
        <taxon>Eurotatoria</taxon>
        <taxon>Monogononta</taxon>
        <taxon>Pseudotrocha</taxon>
        <taxon>Ploima</taxon>
        <taxon>Brachionidae</taxon>
        <taxon>Brachionus</taxon>
    </lineage>
</organism>
<name>A0A3M7P7H4_BRAPC</name>
<protein>
    <submittedName>
        <fullName evidence="8">Thimet oligopeptidase</fullName>
    </submittedName>
</protein>
<evidence type="ECO:0000313" key="9">
    <source>
        <dbReference type="Proteomes" id="UP000276133"/>
    </source>
</evidence>
<dbReference type="Proteomes" id="UP000276133">
    <property type="component" value="Unassembled WGS sequence"/>
</dbReference>
<proteinExistence type="inferred from homology"/>
<dbReference type="STRING" id="10195.A0A3M7P7H4"/>
<dbReference type="EMBL" id="REGN01012655">
    <property type="protein sequence ID" value="RMZ95018.1"/>
    <property type="molecule type" value="Genomic_DNA"/>
</dbReference>
<dbReference type="AlphaFoldDB" id="A0A3M7P7H4"/>
<keyword evidence="5 6" id="KW-0482">Metalloprotease</keyword>
<reference evidence="8 9" key="1">
    <citation type="journal article" date="2018" name="Sci. Rep.">
        <title>Genomic signatures of local adaptation to the degree of environmental predictability in rotifers.</title>
        <authorList>
            <person name="Franch-Gras L."/>
            <person name="Hahn C."/>
            <person name="Garcia-Roger E.M."/>
            <person name="Carmona M.J."/>
            <person name="Serra M."/>
            <person name="Gomez A."/>
        </authorList>
    </citation>
    <scope>NUCLEOTIDE SEQUENCE [LARGE SCALE GENOMIC DNA]</scope>
    <source>
        <strain evidence="8">HYR1</strain>
    </source>
</reference>
<dbReference type="Gene3D" id="1.10.1370.40">
    <property type="match status" value="1"/>
</dbReference>
<feature type="non-terminal residue" evidence="8">
    <location>
        <position position="1"/>
    </location>
</feature>
<comment type="similarity">
    <text evidence="6">Belongs to the peptidase M3 family.</text>
</comment>
<dbReference type="PANTHER" id="PTHR11804">
    <property type="entry name" value="PROTEASE M3 THIMET OLIGOPEPTIDASE-RELATED"/>
    <property type="match status" value="1"/>
</dbReference>
<evidence type="ECO:0000256" key="6">
    <source>
        <dbReference type="RuleBase" id="RU003435"/>
    </source>
</evidence>
<dbReference type="GO" id="GO:0046872">
    <property type="term" value="F:metal ion binding"/>
    <property type="evidence" value="ECO:0007669"/>
    <property type="project" value="UniProtKB-UniRule"/>
</dbReference>